<evidence type="ECO:0000256" key="5">
    <source>
        <dbReference type="ARBA" id="ARBA00023002"/>
    </source>
</evidence>
<feature type="region of interest" description="Disordered" evidence="8">
    <location>
        <begin position="115"/>
        <end position="135"/>
    </location>
</feature>
<keyword evidence="6 7" id="KW-0408">Iron</keyword>
<dbReference type="GO" id="GO:0005506">
    <property type="term" value="F:iron ion binding"/>
    <property type="evidence" value="ECO:0007669"/>
    <property type="project" value="InterPro"/>
</dbReference>
<dbReference type="InterPro" id="IPR036396">
    <property type="entry name" value="Cyt_P450_sf"/>
</dbReference>
<keyword evidence="4" id="KW-0223">Dioxygenase</keyword>
<proteinExistence type="predicted"/>
<evidence type="ECO:0000256" key="6">
    <source>
        <dbReference type="ARBA" id="ARBA00023004"/>
    </source>
</evidence>
<keyword evidence="5" id="KW-0560">Oxidoreductase</keyword>
<dbReference type="SUPFAM" id="SSF48264">
    <property type="entry name" value="Cytochrome P450"/>
    <property type="match status" value="1"/>
</dbReference>
<dbReference type="Proteomes" id="UP000054266">
    <property type="component" value="Unassembled WGS sequence"/>
</dbReference>
<dbReference type="GO" id="GO:0016705">
    <property type="term" value="F:oxidoreductase activity, acting on paired donors, with incorporation or reduction of molecular oxygen"/>
    <property type="evidence" value="ECO:0007669"/>
    <property type="project" value="InterPro"/>
</dbReference>
<evidence type="ECO:0000256" key="4">
    <source>
        <dbReference type="ARBA" id="ARBA00022964"/>
    </source>
</evidence>
<comment type="subunit">
    <text evidence="1">Homotetramer.</text>
</comment>
<keyword evidence="3 7" id="KW-0479">Metal-binding</keyword>
<feature type="binding site" description="axial binding residue" evidence="7">
    <location>
        <position position="366"/>
    </location>
    <ligand>
        <name>heme b</name>
        <dbReference type="ChEBI" id="CHEBI:60344"/>
    </ligand>
    <ligandPart>
        <name>Fe</name>
        <dbReference type="ChEBI" id="CHEBI:18248"/>
    </ligandPart>
</feature>
<dbReference type="Gene3D" id="1.10.630.10">
    <property type="entry name" value="Cytochrome P450"/>
    <property type="match status" value="1"/>
</dbReference>
<evidence type="ECO:0008006" key="11">
    <source>
        <dbReference type="Google" id="ProtNLM"/>
    </source>
</evidence>
<dbReference type="GO" id="GO:0051213">
    <property type="term" value="F:dioxygenase activity"/>
    <property type="evidence" value="ECO:0007669"/>
    <property type="project" value="UniProtKB-KW"/>
</dbReference>
<dbReference type="PROSITE" id="PS50292">
    <property type="entry name" value="PEROXIDASE_3"/>
    <property type="match status" value="1"/>
</dbReference>
<dbReference type="AlphaFoldDB" id="A0A0D2FK98"/>
<keyword evidence="10" id="KW-1185">Reference proteome</keyword>
<dbReference type="GO" id="GO:0020037">
    <property type="term" value="F:heme binding"/>
    <property type="evidence" value="ECO:0007669"/>
    <property type="project" value="InterPro"/>
</dbReference>
<gene>
    <name evidence="9" type="ORF">PV04_04458</name>
</gene>
<dbReference type="InterPro" id="IPR037120">
    <property type="entry name" value="Haem_peroxidase_sf_animal"/>
</dbReference>
<evidence type="ECO:0000256" key="8">
    <source>
        <dbReference type="SAM" id="MobiDB-lite"/>
    </source>
</evidence>
<evidence type="ECO:0000256" key="2">
    <source>
        <dbReference type="ARBA" id="ARBA00022617"/>
    </source>
</evidence>
<dbReference type="SUPFAM" id="SSF48113">
    <property type="entry name" value="Heme-dependent peroxidases"/>
    <property type="match status" value="1"/>
</dbReference>
<sequence length="1063" mass="118542">MEQLHKLRATILQNAPTAPDGRTDAEAAATPPVNQTSLLHDLTHLGRESATTMVQAFTTLISGEPLNDKELLLEHGVHMLQSLPPNSGLGTKAADGFIKMLWDDLPHPPGTIAGPTTRHRRHDGGNNNLWDPELGKAGSPYSRSVPPMKPKGPNLPDVELVFEYLLKRKEGKFRKHPSGLNRLFFSFATVVIHECFQTSRDNQWVNETSSYVDLSTLYGNTAKEQERVRTKKNGLIYPDSVASERIMLMPPGVIAVLMMFSRNHNHIAETLLSINEHGGYGEWDKLTKEKQTEQDEDIFQLARNINVGFFASVVLKDYVAAILNTPRANSEWSLNLGEEIRSGQGRVERGLGNSVSVEFAVLYHWHAALSAADANWMEDVIGQNLPQIKSLDEMTPRHFWEMAAKITGDMMSKPASAWTFGGLKRGPDGHFDDADLGRLIKDCIEEPAHAFGANGTPASLKVVDLMGQLQAREIFNACTLNEFRKYLNLTAYKSFSEWNDDPEVSRAAELLYGHIDNLELYPGLQAECTKPPMPGSGVCPGQTTGRGILDDAVALVRGDRFLTYDFNSNTLTNWGVSKLADLPGGTYGGILAKLIFNGLPGEFMGTSTYALMPFYTPEAIKGILEGNKVLAKYDLKRPPPNVMKLVGIHTQEGVKKAFEDRDTFHVMYQAAIRKCTDGHEFMIGWDDQKRHDPRSVILHKAFFEDNFEKNLSQYFRETVRSLIQKSTLKYHDKRRSIDIVRDVCNVTPIMWLAHRFAIPIKDVAHPRGLVTIPELFDIYLVLFMYQSFNILPVNEWKLRETAETVAPILRKIFEAHLKTQQGLKEHIVDWLAKGSAYEVGRDADRFYHALHKTGLNIGDMVGDCIGMGAPVAGNITQQASLLIDLYLKDEYAEYKARIVELAHKEDEVSDKELLGFVFEGMRHAGVVPGLPRVASKDVTFEDGARGPVHIKAGQYVLIATSSAAMDPAAFPNPEKIDPHRPMSSYTLLGHGMHYCFGARLVGPALVATLKEVFRLKNVRRAKGKLGRFSVIEQDIAGVKAKIYLDANAKESPIPTTLHLLYDE</sequence>
<dbReference type="GO" id="GO:0004601">
    <property type="term" value="F:peroxidase activity"/>
    <property type="evidence" value="ECO:0007669"/>
    <property type="project" value="InterPro"/>
</dbReference>
<organism evidence="9 10">
    <name type="scientific">Phialophora macrospora</name>
    <dbReference type="NCBI Taxonomy" id="1851006"/>
    <lineage>
        <taxon>Eukaryota</taxon>
        <taxon>Fungi</taxon>
        <taxon>Dikarya</taxon>
        <taxon>Ascomycota</taxon>
        <taxon>Pezizomycotina</taxon>
        <taxon>Eurotiomycetes</taxon>
        <taxon>Chaetothyriomycetidae</taxon>
        <taxon>Chaetothyriales</taxon>
        <taxon>Herpotrichiellaceae</taxon>
        <taxon>Phialophora</taxon>
    </lineage>
</organism>
<dbReference type="HOGENOM" id="CLU_002329_0_0_1"/>
<dbReference type="InterPro" id="IPR019791">
    <property type="entry name" value="Haem_peroxidase_animal"/>
</dbReference>
<dbReference type="InterPro" id="IPR010255">
    <property type="entry name" value="Haem_peroxidase_sf"/>
</dbReference>
<dbReference type="Pfam" id="PF03098">
    <property type="entry name" value="An_peroxidase"/>
    <property type="match status" value="2"/>
</dbReference>
<evidence type="ECO:0000313" key="9">
    <source>
        <dbReference type="EMBL" id="KIW68518.1"/>
    </source>
</evidence>
<reference evidence="9 10" key="1">
    <citation type="submission" date="2015-01" db="EMBL/GenBank/DDBJ databases">
        <title>The Genome Sequence of Capronia semiimmersa CBS27337.</title>
        <authorList>
            <consortium name="The Broad Institute Genomics Platform"/>
            <person name="Cuomo C."/>
            <person name="de Hoog S."/>
            <person name="Gorbushina A."/>
            <person name="Stielow B."/>
            <person name="Teixiera M."/>
            <person name="Abouelleil A."/>
            <person name="Chapman S.B."/>
            <person name="Priest M."/>
            <person name="Young S.K."/>
            <person name="Wortman J."/>
            <person name="Nusbaum C."/>
            <person name="Birren B."/>
        </authorList>
    </citation>
    <scope>NUCLEOTIDE SEQUENCE [LARGE SCALE GENOMIC DNA]</scope>
    <source>
        <strain evidence="9 10">CBS 27337</strain>
    </source>
</reference>
<keyword evidence="2 7" id="KW-0349">Heme</keyword>
<protein>
    <recommendedName>
        <fullName evidence="11">Linoleate 8R-lipoxygenase</fullName>
    </recommendedName>
</protein>
<dbReference type="InterPro" id="IPR001128">
    <property type="entry name" value="Cyt_P450"/>
</dbReference>
<dbReference type="PANTHER" id="PTHR11903">
    <property type="entry name" value="PROSTAGLANDIN G/H SYNTHASE"/>
    <property type="match status" value="1"/>
</dbReference>
<dbReference type="Pfam" id="PF00067">
    <property type="entry name" value="p450"/>
    <property type="match status" value="1"/>
</dbReference>
<dbReference type="PANTHER" id="PTHR11903:SF37">
    <property type="entry name" value="PSI-PRODUCING OXYGENASE A"/>
    <property type="match status" value="1"/>
</dbReference>
<dbReference type="InterPro" id="IPR034812">
    <property type="entry name" value="Ppo-like_N"/>
</dbReference>
<evidence type="ECO:0000256" key="1">
    <source>
        <dbReference type="ARBA" id="ARBA00011881"/>
    </source>
</evidence>
<dbReference type="CDD" id="cd20612">
    <property type="entry name" value="CYP_LDS-like_C"/>
    <property type="match status" value="1"/>
</dbReference>
<dbReference type="STRING" id="5601.A0A0D2FK98"/>
<evidence type="ECO:0000313" key="10">
    <source>
        <dbReference type="Proteomes" id="UP000054266"/>
    </source>
</evidence>
<accession>A0A0D2FK98</accession>
<name>A0A0D2FK98_9EURO</name>
<dbReference type="EMBL" id="KN846958">
    <property type="protein sequence ID" value="KIW68518.1"/>
    <property type="molecule type" value="Genomic_DNA"/>
</dbReference>
<dbReference type="GO" id="GO:0004497">
    <property type="term" value="F:monooxygenase activity"/>
    <property type="evidence" value="ECO:0007669"/>
    <property type="project" value="InterPro"/>
</dbReference>
<dbReference type="GO" id="GO:0006979">
    <property type="term" value="P:response to oxidative stress"/>
    <property type="evidence" value="ECO:0007669"/>
    <property type="project" value="InterPro"/>
</dbReference>
<dbReference type="Gene3D" id="1.10.640.10">
    <property type="entry name" value="Haem peroxidase domain superfamily, animal type"/>
    <property type="match status" value="1"/>
</dbReference>
<dbReference type="GO" id="GO:0006631">
    <property type="term" value="P:fatty acid metabolic process"/>
    <property type="evidence" value="ECO:0007669"/>
    <property type="project" value="UniProtKB-ARBA"/>
</dbReference>
<feature type="region of interest" description="Disordered" evidence="8">
    <location>
        <begin position="9"/>
        <end position="29"/>
    </location>
</feature>
<evidence type="ECO:0000256" key="3">
    <source>
        <dbReference type="ARBA" id="ARBA00022723"/>
    </source>
</evidence>
<dbReference type="InterPro" id="IPR050783">
    <property type="entry name" value="Oxylipin_biosynth_metab"/>
</dbReference>
<dbReference type="CDD" id="cd09817">
    <property type="entry name" value="linoleate_diol_synthase_like"/>
    <property type="match status" value="1"/>
</dbReference>
<evidence type="ECO:0000256" key="7">
    <source>
        <dbReference type="PIRSR" id="PIRSR619791-2"/>
    </source>
</evidence>